<evidence type="ECO:0000313" key="3">
    <source>
        <dbReference type="Proteomes" id="UP000182840"/>
    </source>
</evidence>
<dbReference type="Gene3D" id="3.30.1540.10">
    <property type="entry name" value="formyl-coa transferase, domain 3"/>
    <property type="match status" value="1"/>
</dbReference>
<dbReference type="InterPro" id="IPR050483">
    <property type="entry name" value="CoA-transferase_III_domain"/>
</dbReference>
<dbReference type="Gene3D" id="3.40.50.10540">
    <property type="entry name" value="Crotonobetainyl-coa:carnitine coa-transferase, domain 1"/>
    <property type="match status" value="1"/>
</dbReference>
<reference evidence="3" key="1">
    <citation type="submission" date="2016-11" db="EMBL/GenBank/DDBJ databases">
        <title>Mesorhizobium oceanicum sp. nov., isolated from deep seawater in South China Sea.</title>
        <authorList>
            <person name="Fu G.-Y."/>
        </authorList>
    </citation>
    <scope>NUCLEOTIDE SEQUENCE [LARGE SCALE GENOMIC DNA]</scope>
    <source>
        <strain evidence="3">B7</strain>
    </source>
</reference>
<dbReference type="KEGG" id="meso:BSQ44_04670"/>
<dbReference type="GO" id="GO:0008410">
    <property type="term" value="F:CoA-transferase activity"/>
    <property type="evidence" value="ECO:0007669"/>
    <property type="project" value="TreeGrafter"/>
</dbReference>
<dbReference type="EMBL" id="CP018171">
    <property type="protein sequence ID" value="APH70755.1"/>
    <property type="molecule type" value="Genomic_DNA"/>
</dbReference>
<gene>
    <name evidence="2" type="ORF">BSQ44_04670</name>
</gene>
<dbReference type="RefSeq" id="WP_072602164.1">
    <property type="nucleotide sequence ID" value="NZ_CP018171.1"/>
</dbReference>
<evidence type="ECO:0000313" key="2">
    <source>
        <dbReference type="EMBL" id="APH70755.1"/>
    </source>
</evidence>
<dbReference type="STRING" id="1670800.BSQ44_04670"/>
<dbReference type="OrthoDB" id="9806585at2"/>
<dbReference type="Proteomes" id="UP000182840">
    <property type="component" value="Chromosome"/>
</dbReference>
<sequence length="400" mass="43229">MFQPLAGIRIIDVTQVLAGPYAAYQLGLMGAEVLKIEEPGTGDWARDKGHVPGLNAERMGLAYLTQNANKKSVSLNLKSSEGLAVMKRLIETADVFIENFRPGTIARLGLPFDVVREINPKIVYCSISAFGQDGEMSRRPAYDHVVQGMCGIMKTTGTVETGPQKVGAPYIDYATGLNAAFAIVSALHETGRTGKAVHLDVAMLDTSMLLMASLITSHLTGGWTPRPSGNEAWSQSPSSGAFETQDGLLMVAANNDKQFRALCAGLGRPDILEDARWREPARRAENAAELRAEFVRIFLTRPALEWERVLDEAGVPAAKVRSLDETLAEPQAATRAFAHTMHWDREPHDFHVPTLGFKVNGEVIAPTTAPPELGGDTRSVLEALGMTEVEISRLSAAAAI</sequence>
<dbReference type="InterPro" id="IPR023606">
    <property type="entry name" value="CoA-Trfase_III_dom_1_sf"/>
</dbReference>
<accession>A0A1L3SN43</accession>
<proteinExistence type="predicted"/>
<keyword evidence="3" id="KW-1185">Reference proteome</keyword>
<dbReference type="SUPFAM" id="SSF89796">
    <property type="entry name" value="CoA-transferase family III (CaiB/BaiF)"/>
    <property type="match status" value="1"/>
</dbReference>
<dbReference type="Pfam" id="PF02515">
    <property type="entry name" value="CoA_transf_3"/>
    <property type="match status" value="1"/>
</dbReference>
<protein>
    <submittedName>
        <fullName evidence="2">CoA transferase</fullName>
    </submittedName>
</protein>
<evidence type="ECO:0000256" key="1">
    <source>
        <dbReference type="ARBA" id="ARBA00022679"/>
    </source>
</evidence>
<organism evidence="2 3">
    <name type="scientific">Aquibium oceanicum</name>
    <dbReference type="NCBI Taxonomy" id="1670800"/>
    <lineage>
        <taxon>Bacteria</taxon>
        <taxon>Pseudomonadati</taxon>
        <taxon>Pseudomonadota</taxon>
        <taxon>Alphaproteobacteria</taxon>
        <taxon>Hyphomicrobiales</taxon>
        <taxon>Phyllobacteriaceae</taxon>
        <taxon>Aquibium</taxon>
    </lineage>
</organism>
<name>A0A1L3SN43_9HYPH</name>
<dbReference type="PANTHER" id="PTHR48207:SF3">
    <property type="entry name" value="SUCCINATE--HYDROXYMETHYLGLUTARATE COA-TRANSFERASE"/>
    <property type="match status" value="1"/>
</dbReference>
<dbReference type="AlphaFoldDB" id="A0A1L3SN43"/>
<keyword evidence="1 2" id="KW-0808">Transferase</keyword>
<dbReference type="InterPro" id="IPR044855">
    <property type="entry name" value="CoA-Trfase_III_dom3_sf"/>
</dbReference>
<dbReference type="PANTHER" id="PTHR48207">
    <property type="entry name" value="SUCCINATE--HYDROXYMETHYLGLUTARATE COA-TRANSFERASE"/>
    <property type="match status" value="1"/>
</dbReference>
<dbReference type="InterPro" id="IPR003673">
    <property type="entry name" value="CoA-Trfase_fam_III"/>
</dbReference>